<keyword evidence="7" id="KW-0694">RNA-binding</keyword>
<keyword evidence="2" id="KW-0396">Initiation factor</keyword>
<evidence type="ECO:0000256" key="7">
    <source>
        <dbReference type="ARBA" id="ARBA00022884"/>
    </source>
</evidence>
<keyword evidence="4 12" id="KW-0378">Hydrolase</keyword>
<dbReference type="OMA" id="CYRSWVR"/>
<keyword evidence="5 12" id="KW-0347">Helicase</keyword>
<evidence type="ECO:0000313" key="17">
    <source>
        <dbReference type="EMBL" id="GAV50242.1"/>
    </source>
</evidence>
<evidence type="ECO:0000256" key="2">
    <source>
        <dbReference type="ARBA" id="ARBA00022540"/>
    </source>
</evidence>
<feature type="compositionally biased region" description="Gly residues" evidence="13">
    <location>
        <begin position="531"/>
        <end position="540"/>
    </location>
</feature>
<dbReference type="PROSITE" id="PS00039">
    <property type="entry name" value="DEAD_ATP_HELICASE"/>
    <property type="match status" value="1"/>
</dbReference>
<evidence type="ECO:0000259" key="14">
    <source>
        <dbReference type="PROSITE" id="PS51192"/>
    </source>
</evidence>
<dbReference type="PROSITE" id="PS51194">
    <property type="entry name" value="HELICASE_CTER"/>
    <property type="match status" value="1"/>
</dbReference>
<dbReference type="GO" id="GO:0010494">
    <property type="term" value="C:cytoplasmic stress granule"/>
    <property type="evidence" value="ECO:0007669"/>
    <property type="project" value="EnsemblFungi"/>
</dbReference>
<sequence>MADLSNQVENLNIDGNASSYVPPHLRNSSRRPRNDGEGSSFNNKGSFFGRGRGGGFSSNRGGRGGGSGGGFRPAGTGRWINGKHVPTERNEKLELQLFGATGDPNFQSSGINFDNYDDIPVEASGENVPEPVTEFTSPPLDELLLENIKFAHFVKPTPVQKYSIPIVANKRDLMACAQTGSGKTGGFLFPVLSESFFTGPSEIPEAARSSYMRKAFPTAVVLAPTRELATQIFDEAKKFTYRSWVRPTVVYGGSDVGSQMRDLDRGCDLLVATPGRLNDLLERGKISLAKVKYLVLDEADRMLDMGFEPQIRNIVEGCDMPGVDQRQTLMFSATFPVDIQHLARDFLSDYIFLSVGRVGSTSENITQRVLYVEDEDKKSALLDLLSASSGGLTLIFVETKRMADQLTDFLIMQNFRATAIHGDRTQSERERALGSFKTGKADLLVATAVAARGLDIPNVTHVINYDLPGDVDDYVHRIGRTGRAGNTGLATAFLNRGNKNVVKGLIEILSEANQEVPSFLNDLSRESAFGSRGGRGGGGFSNNRSFGTRDYRKQGTGSFGASRGGGGSLGGSFRGGGNSGSSWGGGRSSNWDSFGSAGGNSWW</sequence>
<evidence type="ECO:0000256" key="3">
    <source>
        <dbReference type="ARBA" id="ARBA00022741"/>
    </source>
</evidence>
<feature type="domain" description="DEAD-box RNA helicase Q" evidence="16">
    <location>
        <begin position="133"/>
        <end position="161"/>
    </location>
</feature>
<feature type="region of interest" description="Disordered" evidence="13">
    <location>
        <begin position="530"/>
        <end position="590"/>
    </location>
</feature>
<evidence type="ECO:0000259" key="15">
    <source>
        <dbReference type="PROSITE" id="PS51194"/>
    </source>
</evidence>
<dbReference type="GO" id="GO:0016787">
    <property type="term" value="F:hydrolase activity"/>
    <property type="evidence" value="ECO:0007669"/>
    <property type="project" value="UniProtKB-KW"/>
</dbReference>
<feature type="region of interest" description="Disordered" evidence="13">
    <location>
        <begin position="1"/>
        <end position="83"/>
    </location>
</feature>
<keyword evidence="8" id="KW-0648">Protein biosynthesis</keyword>
<feature type="short sequence motif" description="Q motif" evidence="11">
    <location>
        <begin position="133"/>
        <end position="161"/>
    </location>
</feature>
<comment type="catalytic activity">
    <reaction evidence="10">
        <text>ATP + H2O = ADP + phosphate + H(+)</text>
        <dbReference type="Rhea" id="RHEA:13065"/>
        <dbReference type="ChEBI" id="CHEBI:15377"/>
        <dbReference type="ChEBI" id="CHEBI:15378"/>
        <dbReference type="ChEBI" id="CHEBI:30616"/>
        <dbReference type="ChEBI" id="CHEBI:43474"/>
        <dbReference type="ChEBI" id="CHEBI:456216"/>
        <dbReference type="EC" id="3.6.4.13"/>
    </reaction>
</comment>
<dbReference type="InterPro" id="IPR011545">
    <property type="entry name" value="DEAD/DEAH_box_helicase_dom"/>
</dbReference>
<dbReference type="PANTHER" id="PTHR47958">
    <property type="entry name" value="ATP-DEPENDENT RNA HELICASE DBP3"/>
    <property type="match status" value="1"/>
</dbReference>
<proteinExistence type="inferred from homology"/>
<dbReference type="InterPro" id="IPR027417">
    <property type="entry name" value="P-loop_NTPase"/>
</dbReference>
<feature type="compositionally biased region" description="Low complexity" evidence="13">
    <location>
        <begin position="38"/>
        <end position="47"/>
    </location>
</feature>
<dbReference type="AlphaFoldDB" id="A0A1Q3A3H0"/>
<dbReference type="Gene3D" id="3.40.50.300">
    <property type="entry name" value="P-loop containing nucleotide triphosphate hydrolases"/>
    <property type="match status" value="2"/>
</dbReference>
<dbReference type="GO" id="GO:1901195">
    <property type="term" value="P:positive regulation of formation of translation preinitiation complex"/>
    <property type="evidence" value="ECO:0007669"/>
    <property type="project" value="EnsemblFungi"/>
</dbReference>
<dbReference type="Pfam" id="PF00270">
    <property type="entry name" value="DEAD"/>
    <property type="match status" value="1"/>
</dbReference>
<evidence type="ECO:0000259" key="16">
    <source>
        <dbReference type="PROSITE" id="PS51195"/>
    </source>
</evidence>
<dbReference type="GO" id="GO:0003724">
    <property type="term" value="F:RNA helicase activity"/>
    <property type="evidence" value="ECO:0007669"/>
    <property type="project" value="UniProtKB-EC"/>
</dbReference>
<dbReference type="GO" id="GO:0003729">
    <property type="term" value="F:mRNA binding"/>
    <property type="evidence" value="ECO:0007669"/>
    <property type="project" value="EnsemblFungi"/>
</dbReference>
<evidence type="ECO:0000256" key="5">
    <source>
        <dbReference type="ARBA" id="ARBA00022806"/>
    </source>
</evidence>
<dbReference type="PROSITE" id="PS51195">
    <property type="entry name" value="Q_MOTIF"/>
    <property type="match status" value="1"/>
</dbReference>
<dbReference type="InterPro" id="IPR001650">
    <property type="entry name" value="Helicase_C-like"/>
</dbReference>
<protein>
    <recommendedName>
        <fullName evidence="1">RNA helicase</fullName>
        <ecNumber evidence="1">3.6.4.13</ecNumber>
    </recommendedName>
</protein>
<feature type="compositionally biased region" description="Polar residues" evidence="13">
    <location>
        <begin position="1"/>
        <end position="19"/>
    </location>
</feature>
<gene>
    <name evidence="17" type="ORF">ZYGR_0U00980</name>
</gene>
<feature type="compositionally biased region" description="Gly residues" evidence="13">
    <location>
        <begin position="48"/>
        <end position="72"/>
    </location>
</feature>
<dbReference type="SUPFAM" id="SSF52540">
    <property type="entry name" value="P-loop containing nucleoside triphosphate hydrolases"/>
    <property type="match status" value="1"/>
</dbReference>
<evidence type="ECO:0000256" key="6">
    <source>
        <dbReference type="ARBA" id="ARBA00022840"/>
    </source>
</evidence>
<dbReference type="InterPro" id="IPR014014">
    <property type="entry name" value="RNA_helicase_DEAD_Q_motif"/>
</dbReference>
<dbReference type="GO" id="GO:0031370">
    <property type="term" value="F:eukaryotic initiation factor 4G binding"/>
    <property type="evidence" value="ECO:0007669"/>
    <property type="project" value="EnsemblFungi"/>
</dbReference>
<comment type="caution">
    <text evidence="17">The sequence shown here is derived from an EMBL/GenBank/DDBJ whole genome shotgun (WGS) entry which is preliminary data.</text>
</comment>
<keyword evidence="3 12" id="KW-0547">Nucleotide-binding</keyword>
<evidence type="ECO:0000256" key="12">
    <source>
        <dbReference type="RuleBase" id="RU000492"/>
    </source>
</evidence>
<evidence type="ECO:0000256" key="9">
    <source>
        <dbReference type="ARBA" id="ARBA00024358"/>
    </source>
</evidence>
<organism evidence="17 18">
    <name type="scientific">Zygosaccharomyces rouxii</name>
    <dbReference type="NCBI Taxonomy" id="4956"/>
    <lineage>
        <taxon>Eukaryota</taxon>
        <taxon>Fungi</taxon>
        <taxon>Dikarya</taxon>
        <taxon>Ascomycota</taxon>
        <taxon>Saccharomycotina</taxon>
        <taxon>Saccharomycetes</taxon>
        <taxon>Saccharomycetales</taxon>
        <taxon>Saccharomycetaceae</taxon>
        <taxon>Zygosaccharomyces</taxon>
    </lineage>
</organism>
<comment type="similarity">
    <text evidence="9">Belongs to the DEAD box helicase family. DDX3/DED1 subfamily.</text>
</comment>
<evidence type="ECO:0000256" key="8">
    <source>
        <dbReference type="ARBA" id="ARBA00022917"/>
    </source>
</evidence>
<dbReference type="OrthoDB" id="196131at2759"/>
<evidence type="ECO:0000313" key="18">
    <source>
        <dbReference type="Proteomes" id="UP000187013"/>
    </source>
</evidence>
<dbReference type="GO" id="GO:0033592">
    <property type="term" value="F:RNA strand annealing activity"/>
    <property type="evidence" value="ECO:0007669"/>
    <property type="project" value="EnsemblFungi"/>
</dbReference>
<dbReference type="GO" id="GO:0051880">
    <property type="term" value="F:G-quadruplex DNA binding"/>
    <property type="evidence" value="ECO:0007669"/>
    <property type="project" value="EnsemblFungi"/>
</dbReference>
<dbReference type="InterPro" id="IPR014001">
    <property type="entry name" value="Helicase_ATP-bd"/>
</dbReference>
<keyword evidence="6 12" id="KW-0067">ATP-binding</keyword>
<evidence type="ECO:0000256" key="1">
    <source>
        <dbReference type="ARBA" id="ARBA00012552"/>
    </source>
</evidence>
<name>A0A1Q3A3H0_ZYGRO</name>
<reference evidence="17 18" key="1">
    <citation type="submission" date="2016-08" db="EMBL/GenBank/DDBJ databases">
        <title>Draft genome sequence of allopolyploid Zygosaccharomyces rouxii.</title>
        <authorList>
            <person name="Watanabe J."/>
            <person name="Uehara K."/>
            <person name="Mogi Y."/>
            <person name="Tsukioka Y."/>
        </authorList>
    </citation>
    <scope>NUCLEOTIDE SEQUENCE [LARGE SCALE GENOMIC DNA]</scope>
    <source>
        <strain evidence="17 18">NBRC 110957</strain>
    </source>
</reference>
<dbReference type="InterPro" id="IPR000629">
    <property type="entry name" value="RNA-helicase_DEAD-box_CS"/>
</dbReference>
<evidence type="ECO:0000256" key="13">
    <source>
        <dbReference type="SAM" id="MobiDB-lite"/>
    </source>
</evidence>
<feature type="domain" description="Helicase ATP-binding" evidence="14">
    <location>
        <begin position="164"/>
        <end position="353"/>
    </location>
</feature>
<dbReference type="Proteomes" id="UP000187013">
    <property type="component" value="Unassembled WGS sequence"/>
</dbReference>
<feature type="compositionally biased region" description="Gly residues" evidence="13">
    <location>
        <begin position="562"/>
        <end position="587"/>
    </location>
</feature>
<dbReference type="GO" id="GO:0003743">
    <property type="term" value="F:translation initiation factor activity"/>
    <property type="evidence" value="ECO:0007669"/>
    <property type="project" value="UniProtKB-KW"/>
</dbReference>
<evidence type="ECO:0000256" key="10">
    <source>
        <dbReference type="ARBA" id="ARBA00047984"/>
    </source>
</evidence>
<dbReference type="EC" id="3.6.4.13" evidence="1"/>
<evidence type="ECO:0000256" key="11">
    <source>
        <dbReference type="PROSITE-ProRule" id="PRU00552"/>
    </source>
</evidence>
<dbReference type="eggNOG" id="KOG0335">
    <property type="taxonomic scope" value="Eukaryota"/>
</dbReference>
<dbReference type="SMART" id="SM00490">
    <property type="entry name" value="HELICc"/>
    <property type="match status" value="1"/>
</dbReference>
<dbReference type="EMBL" id="BDGX01000021">
    <property type="protein sequence ID" value="GAV50242.1"/>
    <property type="molecule type" value="Genomic_DNA"/>
</dbReference>
<accession>A0A1Q3A3H0</accession>
<dbReference type="SMART" id="SM00487">
    <property type="entry name" value="DEXDc"/>
    <property type="match status" value="1"/>
</dbReference>
<dbReference type="GO" id="GO:0005524">
    <property type="term" value="F:ATP binding"/>
    <property type="evidence" value="ECO:0007669"/>
    <property type="project" value="UniProtKB-KW"/>
</dbReference>
<dbReference type="GO" id="GO:0000390">
    <property type="term" value="P:spliceosomal complex disassembly"/>
    <property type="evidence" value="ECO:0007669"/>
    <property type="project" value="EnsemblFungi"/>
</dbReference>
<evidence type="ECO:0000256" key="4">
    <source>
        <dbReference type="ARBA" id="ARBA00022801"/>
    </source>
</evidence>
<feature type="domain" description="Helicase C-terminal" evidence="15">
    <location>
        <begin position="364"/>
        <end position="524"/>
    </location>
</feature>
<dbReference type="FunFam" id="3.40.50.300:FF:000160">
    <property type="entry name" value="ATP-dependent RNA helicase DDX3X"/>
    <property type="match status" value="1"/>
</dbReference>
<dbReference type="GO" id="GO:0002151">
    <property type="term" value="F:G-quadruplex RNA binding"/>
    <property type="evidence" value="ECO:0007669"/>
    <property type="project" value="EnsemblFungi"/>
</dbReference>
<dbReference type="FunFam" id="3.40.50.300:FF:000008">
    <property type="entry name" value="ATP-dependent RNA helicase RhlB"/>
    <property type="match status" value="1"/>
</dbReference>
<dbReference type="Pfam" id="PF00271">
    <property type="entry name" value="Helicase_C"/>
    <property type="match status" value="1"/>
</dbReference>
<dbReference type="CDD" id="cd18787">
    <property type="entry name" value="SF2_C_DEAD"/>
    <property type="match status" value="1"/>
</dbReference>
<dbReference type="GO" id="GO:0005634">
    <property type="term" value="C:nucleus"/>
    <property type="evidence" value="ECO:0007669"/>
    <property type="project" value="EnsemblFungi"/>
</dbReference>
<dbReference type="PROSITE" id="PS51192">
    <property type="entry name" value="HELICASE_ATP_BIND_1"/>
    <property type="match status" value="1"/>
</dbReference>